<dbReference type="InParanoid" id="A0A1V9WZE6"/>
<accession>A0A1V9WZE6</accession>
<sequence length="243" mass="26063">MASKIRDSLGHTDEENTEENSSASSSDEDDSRERGDGRSSGRASGDPRSSSKGSGRVSTRRATVKRAPNRAAVLQQNGTGSVEPVQIKAPGGTAEVGHLAEAIQKLGLRNSSSNNNNTPTGVRSRRQREQELRLEAENEQLLKRIIAQQSRVAELVSVGPGTLTRAHHVAPSAINRKRQQKYIHAQNLALHKRIEAARNGPVGGVSAASGITAALRAGSSRKPPRMPPLGLAQMPSRQRQDNR</sequence>
<reference evidence="2 3" key="1">
    <citation type="journal article" date="2017" name="Gigascience">
        <title>Draft genome of the honey bee ectoparasitic mite, Tropilaelaps mercedesae, is shaped by the parasitic life history.</title>
        <authorList>
            <person name="Dong X."/>
            <person name="Armstrong S.D."/>
            <person name="Xia D."/>
            <person name="Makepeace B.L."/>
            <person name="Darby A.C."/>
            <person name="Kadowaki T."/>
        </authorList>
    </citation>
    <scope>NUCLEOTIDE SEQUENCE [LARGE SCALE GENOMIC DNA]</scope>
    <source>
        <strain evidence="2">Wuxi-XJTLU</strain>
    </source>
</reference>
<dbReference type="AlphaFoldDB" id="A0A1V9WZE6"/>
<evidence type="ECO:0000256" key="1">
    <source>
        <dbReference type="SAM" id="MobiDB-lite"/>
    </source>
</evidence>
<feature type="compositionally biased region" description="Low complexity" evidence="1">
    <location>
        <begin position="40"/>
        <end position="51"/>
    </location>
</feature>
<feature type="region of interest" description="Disordered" evidence="1">
    <location>
        <begin position="215"/>
        <end position="243"/>
    </location>
</feature>
<comment type="caution">
    <text evidence="2">The sequence shown here is derived from an EMBL/GenBank/DDBJ whole genome shotgun (WGS) entry which is preliminary data.</text>
</comment>
<feature type="compositionally biased region" description="Basic residues" evidence="1">
    <location>
        <begin position="58"/>
        <end position="68"/>
    </location>
</feature>
<dbReference type="Proteomes" id="UP000192247">
    <property type="component" value="Unassembled WGS sequence"/>
</dbReference>
<proteinExistence type="predicted"/>
<name>A0A1V9WZE6_9ACAR</name>
<evidence type="ECO:0000313" key="2">
    <source>
        <dbReference type="EMBL" id="OQR66665.1"/>
    </source>
</evidence>
<dbReference type="OrthoDB" id="515313at2759"/>
<keyword evidence="3" id="KW-1185">Reference proteome</keyword>
<feature type="region of interest" description="Disordered" evidence="1">
    <location>
        <begin position="106"/>
        <end position="128"/>
    </location>
</feature>
<gene>
    <name evidence="2" type="ORF">BIW11_13999</name>
</gene>
<feature type="compositionally biased region" description="Basic and acidic residues" evidence="1">
    <location>
        <begin position="1"/>
        <end position="14"/>
    </location>
</feature>
<feature type="region of interest" description="Disordered" evidence="1">
    <location>
        <begin position="1"/>
        <end position="87"/>
    </location>
</feature>
<dbReference type="EMBL" id="MNPL01031508">
    <property type="protein sequence ID" value="OQR66665.1"/>
    <property type="molecule type" value="Genomic_DNA"/>
</dbReference>
<protein>
    <submittedName>
        <fullName evidence="2">Uncharacterized protein</fullName>
    </submittedName>
</protein>
<evidence type="ECO:0000313" key="3">
    <source>
        <dbReference type="Proteomes" id="UP000192247"/>
    </source>
</evidence>
<organism evidence="2 3">
    <name type="scientific">Tropilaelaps mercedesae</name>
    <dbReference type="NCBI Taxonomy" id="418985"/>
    <lineage>
        <taxon>Eukaryota</taxon>
        <taxon>Metazoa</taxon>
        <taxon>Ecdysozoa</taxon>
        <taxon>Arthropoda</taxon>
        <taxon>Chelicerata</taxon>
        <taxon>Arachnida</taxon>
        <taxon>Acari</taxon>
        <taxon>Parasitiformes</taxon>
        <taxon>Mesostigmata</taxon>
        <taxon>Gamasina</taxon>
        <taxon>Dermanyssoidea</taxon>
        <taxon>Laelapidae</taxon>
        <taxon>Tropilaelaps</taxon>
    </lineage>
</organism>